<protein>
    <submittedName>
        <fullName evidence="1">Predicted phosphatase</fullName>
    </submittedName>
</protein>
<dbReference type="InterPro" id="IPR036412">
    <property type="entry name" value="HAD-like_sf"/>
</dbReference>
<dbReference type="Gene3D" id="1.10.150.240">
    <property type="entry name" value="Putative phosphatase, domain 2"/>
    <property type="match status" value="1"/>
</dbReference>
<dbReference type="InterPro" id="IPR041492">
    <property type="entry name" value="HAD_2"/>
</dbReference>
<dbReference type="InterPro" id="IPR050155">
    <property type="entry name" value="HAD-like_hydrolase_sf"/>
</dbReference>
<dbReference type="SFLD" id="SFLDS00003">
    <property type="entry name" value="Haloacid_Dehalogenase"/>
    <property type="match status" value="1"/>
</dbReference>
<dbReference type="SFLD" id="SFLDG01135">
    <property type="entry name" value="C1.5.6:_HAD__Beta-PGM__Phospha"/>
    <property type="match status" value="1"/>
</dbReference>
<dbReference type="SFLD" id="SFLDG01129">
    <property type="entry name" value="C1.5:_HAD__Beta-PGM__Phosphata"/>
    <property type="match status" value="1"/>
</dbReference>
<sequence length="207" mass="23975">MKKLIIFDMDGTLVDSSQTIANAINYVRDHIGLPPMDRQQIIDSINDQNINPAQYFYERDHFEGDHEVWFSEYYTLHHQEELMLYDGIKDMLEELISDGFKLAVATNAYRGSTIESLTHLGIYHLFDTITCYDDVKRGKPYPDMLLKILQRVGVSAHEAIFVGDGERDKIASDRAGIEYIMVDWGFSDYKDAIVSVDKLLQEIRERR</sequence>
<accession>A0A1W1BE37</accession>
<name>A0A1W1BE37_9ZZZZ</name>
<dbReference type="PANTHER" id="PTHR43434:SF1">
    <property type="entry name" value="PHOSPHOGLYCOLATE PHOSPHATASE"/>
    <property type="match status" value="1"/>
</dbReference>
<dbReference type="Pfam" id="PF13419">
    <property type="entry name" value="HAD_2"/>
    <property type="match status" value="1"/>
</dbReference>
<dbReference type="EMBL" id="FPHC01000024">
    <property type="protein sequence ID" value="SFV51831.1"/>
    <property type="molecule type" value="Genomic_DNA"/>
</dbReference>
<dbReference type="GO" id="GO:0008967">
    <property type="term" value="F:phosphoglycolate phosphatase activity"/>
    <property type="evidence" value="ECO:0007669"/>
    <property type="project" value="TreeGrafter"/>
</dbReference>
<dbReference type="InterPro" id="IPR023198">
    <property type="entry name" value="PGP-like_dom2"/>
</dbReference>
<dbReference type="GO" id="GO:0006281">
    <property type="term" value="P:DNA repair"/>
    <property type="evidence" value="ECO:0007669"/>
    <property type="project" value="TreeGrafter"/>
</dbReference>
<reference evidence="1" key="1">
    <citation type="submission" date="2016-10" db="EMBL/GenBank/DDBJ databases">
        <authorList>
            <person name="de Groot N.N."/>
        </authorList>
    </citation>
    <scope>NUCLEOTIDE SEQUENCE</scope>
</reference>
<dbReference type="NCBIfam" id="TIGR01509">
    <property type="entry name" value="HAD-SF-IA-v3"/>
    <property type="match status" value="1"/>
</dbReference>
<dbReference type="Gene3D" id="3.40.50.1000">
    <property type="entry name" value="HAD superfamily/HAD-like"/>
    <property type="match status" value="1"/>
</dbReference>
<dbReference type="GO" id="GO:0005829">
    <property type="term" value="C:cytosol"/>
    <property type="evidence" value="ECO:0007669"/>
    <property type="project" value="TreeGrafter"/>
</dbReference>
<proteinExistence type="predicted"/>
<dbReference type="NCBIfam" id="TIGR01549">
    <property type="entry name" value="HAD-SF-IA-v1"/>
    <property type="match status" value="1"/>
</dbReference>
<organism evidence="1">
    <name type="scientific">hydrothermal vent metagenome</name>
    <dbReference type="NCBI Taxonomy" id="652676"/>
    <lineage>
        <taxon>unclassified sequences</taxon>
        <taxon>metagenomes</taxon>
        <taxon>ecological metagenomes</taxon>
    </lineage>
</organism>
<dbReference type="InterPro" id="IPR006439">
    <property type="entry name" value="HAD-SF_hydro_IA"/>
</dbReference>
<dbReference type="InterPro" id="IPR023214">
    <property type="entry name" value="HAD_sf"/>
</dbReference>
<evidence type="ECO:0000313" key="1">
    <source>
        <dbReference type="EMBL" id="SFV51831.1"/>
    </source>
</evidence>
<gene>
    <name evidence="1" type="ORF">MNB_SV-6-1302</name>
</gene>
<dbReference type="PANTHER" id="PTHR43434">
    <property type="entry name" value="PHOSPHOGLYCOLATE PHOSPHATASE"/>
    <property type="match status" value="1"/>
</dbReference>
<dbReference type="AlphaFoldDB" id="A0A1W1BE37"/>
<dbReference type="SUPFAM" id="SSF56784">
    <property type="entry name" value="HAD-like"/>
    <property type="match status" value="1"/>
</dbReference>